<dbReference type="InterPro" id="IPR023614">
    <property type="entry name" value="Porin_dom_sf"/>
</dbReference>
<dbReference type="Proteomes" id="UP000295509">
    <property type="component" value="Unassembled WGS sequence"/>
</dbReference>
<dbReference type="InterPro" id="IPR033900">
    <property type="entry name" value="Gram_neg_porin_domain"/>
</dbReference>
<dbReference type="SUPFAM" id="SSF56935">
    <property type="entry name" value="Porins"/>
    <property type="match status" value="1"/>
</dbReference>
<keyword evidence="6" id="KW-0732">Signal</keyword>
<dbReference type="PANTHER" id="PTHR34501">
    <property type="entry name" value="PROTEIN YDDL-RELATED"/>
    <property type="match status" value="1"/>
</dbReference>
<dbReference type="GO" id="GO:0006811">
    <property type="term" value="P:monoatomic ion transport"/>
    <property type="evidence" value="ECO:0007669"/>
    <property type="project" value="UniProtKB-KW"/>
</dbReference>
<proteinExistence type="predicted"/>
<keyword evidence="5" id="KW-0812">Transmembrane</keyword>
<dbReference type="GO" id="GO:0015288">
    <property type="term" value="F:porin activity"/>
    <property type="evidence" value="ECO:0007669"/>
    <property type="project" value="UniProtKB-KW"/>
</dbReference>
<keyword evidence="7" id="KW-0406">Ion transport</keyword>
<feature type="domain" description="Porin" evidence="11">
    <location>
        <begin position="57"/>
        <end position="394"/>
    </location>
</feature>
<evidence type="ECO:0000256" key="3">
    <source>
        <dbReference type="ARBA" id="ARBA00022448"/>
    </source>
</evidence>
<organism evidence="12 13">
    <name type="scientific">Paraburkholderia rhizosphaerae</name>
    <dbReference type="NCBI Taxonomy" id="480658"/>
    <lineage>
        <taxon>Bacteria</taxon>
        <taxon>Pseudomonadati</taxon>
        <taxon>Pseudomonadota</taxon>
        <taxon>Betaproteobacteria</taxon>
        <taxon>Burkholderiales</taxon>
        <taxon>Burkholderiaceae</taxon>
        <taxon>Paraburkholderia</taxon>
    </lineage>
</organism>
<accession>A0A4R8LL42</accession>
<evidence type="ECO:0000259" key="11">
    <source>
        <dbReference type="Pfam" id="PF13609"/>
    </source>
</evidence>
<dbReference type="Gene3D" id="2.40.160.10">
    <property type="entry name" value="Porin"/>
    <property type="match status" value="1"/>
</dbReference>
<evidence type="ECO:0000256" key="4">
    <source>
        <dbReference type="ARBA" id="ARBA00022452"/>
    </source>
</evidence>
<dbReference type="PANTHER" id="PTHR34501:SF9">
    <property type="entry name" value="MAJOR OUTER MEMBRANE PROTEIN P.IA"/>
    <property type="match status" value="1"/>
</dbReference>
<keyword evidence="13" id="KW-1185">Reference proteome</keyword>
<comment type="subunit">
    <text evidence="2">Homotrimer.</text>
</comment>
<dbReference type="Pfam" id="PF13609">
    <property type="entry name" value="Porin_4"/>
    <property type="match status" value="1"/>
</dbReference>
<evidence type="ECO:0000256" key="7">
    <source>
        <dbReference type="ARBA" id="ARBA00023065"/>
    </source>
</evidence>
<name>A0A4R8LL42_9BURK</name>
<gene>
    <name evidence="12" type="ORF">BX592_11815</name>
</gene>
<evidence type="ECO:0000313" key="13">
    <source>
        <dbReference type="Proteomes" id="UP000295509"/>
    </source>
</evidence>
<sequence>MTRRIANAVMSLTCLTIAIHPALRSHLVAIFQDRSRNLVKFHVRAFGEKMKKMTVGLAVAGAFAGHAHAQSSITLYGIIDEGISYTNNQAGHSTWQQTDGAINTARFGLRGSEDLGGGLNAIFRLENGFNASNGTLRQGGRLFGRQAYVGLGSSHYGTLTLGRQYDSVVDYLGPLALTGTQYGGTFFAHPFDNDNLDNDFRINNSVKYQSPDIHGLHLGALYGFSNAAGDFANNRAYSFGGSYALGGVTVSAAYLQLNQNLTSAAISNTNGAVNGDATLFADRQRTWGAGVAYTFGPVTTNFVFTQTLLDNAFGISAGESGLSNGFALNGGSVRFNNYEVNGRYTLGTPWTIAAGYVHTDGSLNAAHPHWDQVNLQLAYLLSVRTQVYVQTEYQHITQDGLALGAIISGLPAASTTPNQVAVTLGLRHTF</sequence>
<protein>
    <submittedName>
        <fullName evidence="12">GBP family porin</fullName>
    </submittedName>
</protein>
<evidence type="ECO:0000313" key="12">
    <source>
        <dbReference type="EMBL" id="TDY43220.1"/>
    </source>
</evidence>
<dbReference type="EMBL" id="SORE01000018">
    <property type="protein sequence ID" value="TDY43220.1"/>
    <property type="molecule type" value="Genomic_DNA"/>
</dbReference>
<evidence type="ECO:0000256" key="9">
    <source>
        <dbReference type="ARBA" id="ARBA00023136"/>
    </source>
</evidence>
<evidence type="ECO:0000256" key="8">
    <source>
        <dbReference type="ARBA" id="ARBA00023114"/>
    </source>
</evidence>
<evidence type="ECO:0000256" key="5">
    <source>
        <dbReference type="ARBA" id="ARBA00022692"/>
    </source>
</evidence>
<dbReference type="GO" id="GO:0046930">
    <property type="term" value="C:pore complex"/>
    <property type="evidence" value="ECO:0007669"/>
    <property type="project" value="UniProtKB-KW"/>
</dbReference>
<dbReference type="GO" id="GO:0009279">
    <property type="term" value="C:cell outer membrane"/>
    <property type="evidence" value="ECO:0007669"/>
    <property type="project" value="UniProtKB-SubCell"/>
</dbReference>
<evidence type="ECO:0000256" key="10">
    <source>
        <dbReference type="ARBA" id="ARBA00023237"/>
    </source>
</evidence>
<dbReference type="InterPro" id="IPR050298">
    <property type="entry name" value="Gram-neg_bact_OMP"/>
</dbReference>
<dbReference type="AlphaFoldDB" id="A0A4R8LL42"/>
<evidence type="ECO:0000256" key="2">
    <source>
        <dbReference type="ARBA" id="ARBA00011233"/>
    </source>
</evidence>
<keyword evidence="8" id="KW-0626">Porin</keyword>
<comment type="subcellular location">
    <subcellularLocation>
        <location evidence="1">Cell outer membrane</location>
        <topology evidence="1">Multi-pass membrane protein</topology>
    </subcellularLocation>
</comment>
<reference evidence="12 13" key="1">
    <citation type="submission" date="2019-03" db="EMBL/GenBank/DDBJ databases">
        <title>Genomic Encyclopedia of Type Strains, Phase III (KMG-III): the genomes of soil and plant-associated and newly described type strains.</title>
        <authorList>
            <person name="Whitman W."/>
        </authorList>
    </citation>
    <scope>NUCLEOTIDE SEQUENCE [LARGE SCALE GENOMIC DNA]</scope>
    <source>
        <strain evidence="12 13">LMG 29544</strain>
    </source>
</reference>
<evidence type="ECO:0000256" key="6">
    <source>
        <dbReference type="ARBA" id="ARBA00022729"/>
    </source>
</evidence>
<keyword evidence="10" id="KW-0998">Cell outer membrane</keyword>
<keyword evidence="9" id="KW-0472">Membrane</keyword>
<dbReference type="CDD" id="cd00342">
    <property type="entry name" value="gram_neg_porins"/>
    <property type="match status" value="1"/>
</dbReference>
<keyword evidence="3" id="KW-0813">Transport</keyword>
<comment type="caution">
    <text evidence="12">The sequence shown here is derived from an EMBL/GenBank/DDBJ whole genome shotgun (WGS) entry which is preliminary data.</text>
</comment>
<keyword evidence="4" id="KW-1134">Transmembrane beta strand</keyword>
<evidence type="ECO:0000256" key="1">
    <source>
        <dbReference type="ARBA" id="ARBA00004571"/>
    </source>
</evidence>